<feature type="transmembrane region" description="Helical" evidence="1">
    <location>
        <begin position="289"/>
        <end position="309"/>
    </location>
</feature>
<evidence type="ECO:0000313" key="2">
    <source>
        <dbReference type="EMBL" id="MBD1386940.1"/>
    </source>
</evidence>
<feature type="transmembrane region" description="Helical" evidence="1">
    <location>
        <begin position="225"/>
        <end position="245"/>
    </location>
</feature>
<comment type="caution">
    <text evidence="2">The sequence shown here is derived from an EMBL/GenBank/DDBJ whole genome shotgun (WGS) entry which is preliminary data.</text>
</comment>
<feature type="transmembrane region" description="Helical" evidence="1">
    <location>
        <begin position="339"/>
        <end position="357"/>
    </location>
</feature>
<accession>A0ABR7XBD8</accession>
<feature type="transmembrane region" description="Helical" evidence="1">
    <location>
        <begin position="178"/>
        <end position="198"/>
    </location>
</feature>
<feature type="transmembrane region" description="Helical" evidence="1">
    <location>
        <begin position="369"/>
        <end position="386"/>
    </location>
</feature>
<gene>
    <name evidence="2" type="ORF">IDJ75_16765</name>
</gene>
<keyword evidence="1" id="KW-1133">Transmembrane helix</keyword>
<feature type="transmembrane region" description="Helical" evidence="1">
    <location>
        <begin position="110"/>
        <end position="127"/>
    </location>
</feature>
<reference evidence="2 3" key="1">
    <citation type="submission" date="2020-09" db="EMBL/GenBank/DDBJ databases">
        <title>Novel species of Mucilaginibacter isolated from a glacier on the Tibetan Plateau.</title>
        <authorList>
            <person name="Liu Q."/>
            <person name="Xin Y.-H."/>
        </authorList>
    </citation>
    <scope>NUCLEOTIDE SEQUENCE [LARGE SCALE GENOMIC DNA]</scope>
    <source>
        <strain evidence="2 3">CGMCC 1.13878</strain>
    </source>
</reference>
<dbReference type="RefSeq" id="WP_191176795.1">
    <property type="nucleotide sequence ID" value="NZ_JACWMW010000004.1"/>
</dbReference>
<organism evidence="2 3">
    <name type="scientific">Mucilaginibacter rigui</name>
    <dbReference type="NCBI Taxonomy" id="534635"/>
    <lineage>
        <taxon>Bacteria</taxon>
        <taxon>Pseudomonadati</taxon>
        <taxon>Bacteroidota</taxon>
        <taxon>Sphingobacteriia</taxon>
        <taxon>Sphingobacteriales</taxon>
        <taxon>Sphingobacteriaceae</taxon>
        <taxon>Mucilaginibacter</taxon>
    </lineage>
</organism>
<dbReference type="Proteomes" id="UP000618754">
    <property type="component" value="Unassembled WGS sequence"/>
</dbReference>
<protein>
    <recommendedName>
        <fullName evidence="4">Glycosyltransferase RgtA/B/C/D-like domain-containing protein</fullName>
    </recommendedName>
</protein>
<evidence type="ECO:0000313" key="3">
    <source>
        <dbReference type="Proteomes" id="UP000618754"/>
    </source>
</evidence>
<keyword evidence="3" id="KW-1185">Reference proteome</keyword>
<feature type="transmembrane region" description="Helical" evidence="1">
    <location>
        <begin position="316"/>
        <end position="333"/>
    </location>
</feature>
<feature type="transmembrane region" description="Helical" evidence="1">
    <location>
        <begin position="7"/>
        <end position="27"/>
    </location>
</feature>
<proteinExistence type="predicted"/>
<keyword evidence="1" id="KW-0472">Membrane</keyword>
<sequence>MKLTSGIYLSILTLILVIYYLVCGIYLNNLGYYNHESLFYIEKAKIVFEGTGNRLKVMGLTAPLIPFYATFIFTGFSATLAPVLASAVGTAVLFYVIASTITKRLNDDGYIWLLLIIFLFHPGIIYTAASGKSIYLILIFFFLFFLNLFKFYRSNTTFHVSIASLCLVILIFCDYKFIWLTLFFLPLVLSITIHSLNLGEQESIFRLFLSFNSPSLRRKLVNKTFALYIILFSLPLAAVLCYKLLNLTHASDLNYFAESPYATWNVLIDKLSFDQISTNSKYQIPETSILLSARVVLFAPMILIAIYLFRESTYQVLTILIPFAFIEFLHIKYDKVFLAYQYYMIFLILAYLCVIFKAHTVKNHKSFKLLLAVTILFQLYFGWDYLKNSLVPEERNFVKVLTENKDDTVQQDNVDVANYLNSLPGDAHVLADDAIAYGIIAFTTDIKPVIMPYQGNFLSALESPDKYVDYVVVATAKNIVSGYTQLNNKYIISIRHTIPNVNFRKVYETNDWTVYRVITNATEGGFDSRLIRK</sequence>
<name>A0ABR7XBD8_9SPHI</name>
<keyword evidence="1" id="KW-0812">Transmembrane</keyword>
<feature type="transmembrane region" description="Helical" evidence="1">
    <location>
        <begin position="65"/>
        <end position="98"/>
    </location>
</feature>
<feature type="transmembrane region" description="Helical" evidence="1">
    <location>
        <begin position="156"/>
        <end position="172"/>
    </location>
</feature>
<evidence type="ECO:0000256" key="1">
    <source>
        <dbReference type="SAM" id="Phobius"/>
    </source>
</evidence>
<dbReference type="EMBL" id="JACWMW010000004">
    <property type="protein sequence ID" value="MBD1386940.1"/>
    <property type="molecule type" value="Genomic_DNA"/>
</dbReference>
<evidence type="ECO:0008006" key="4">
    <source>
        <dbReference type="Google" id="ProtNLM"/>
    </source>
</evidence>
<feature type="transmembrane region" description="Helical" evidence="1">
    <location>
        <begin position="133"/>
        <end position="149"/>
    </location>
</feature>